<protein>
    <submittedName>
        <fullName evidence="2">Plasmodium vivax circumsporozoite protein-like protein</fullName>
    </submittedName>
</protein>
<sequence>MTGGEEDKANQHWQNHAAMEVNKLVGSRRRQLALKMMTPISGDGDVAGREEDSISWRHNRPAVQAETTVGGGRGGRSASRAGGNTSQRRMRRPVGEDVDAQQRRHNRPAMQAGTPVSGDGGRPVVKSSTPNNSGIIGQPCRRRHQSAVTKASRSVKTWMPMNGGQPCRR</sequence>
<evidence type="ECO:0000313" key="3">
    <source>
        <dbReference type="Proteomes" id="UP000000763"/>
    </source>
</evidence>
<gene>
    <name evidence="2" type="primary">P0030H06.113</name>
</gene>
<evidence type="ECO:0000313" key="2">
    <source>
        <dbReference type="EMBL" id="BAC79951.1"/>
    </source>
</evidence>
<proteinExistence type="predicted"/>
<feature type="compositionally biased region" description="Polar residues" evidence="1">
    <location>
        <begin position="146"/>
        <end position="155"/>
    </location>
</feature>
<dbReference type="Proteomes" id="UP000000763">
    <property type="component" value="Chromosome 7"/>
</dbReference>
<name>Q7XI06_ORYSJ</name>
<feature type="compositionally biased region" description="Basic and acidic residues" evidence="1">
    <location>
        <begin position="46"/>
        <end position="55"/>
    </location>
</feature>
<reference evidence="3" key="2">
    <citation type="journal article" date="2008" name="Nucleic Acids Res.">
        <title>The rice annotation project database (RAP-DB): 2008 update.</title>
        <authorList>
            <consortium name="The rice annotation project (RAP)"/>
        </authorList>
    </citation>
    <scope>GENOME REANNOTATION</scope>
    <source>
        <strain evidence="3">cv. Nipponbare</strain>
    </source>
</reference>
<feature type="region of interest" description="Disordered" evidence="1">
    <location>
        <begin position="36"/>
        <end position="169"/>
    </location>
</feature>
<feature type="compositionally biased region" description="Polar residues" evidence="1">
    <location>
        <begin position="126"/>
        <end position="135"/>
    </location>
</feature>
<dbReference type="EMBL" id="AP004395">
    <property type="protein sequence ID" value="BAC79951.1"/>
    <property type="molecule type" value="Genomic_DNA"/>
</dbReference>
<evidence type="ECO:0000256" key="1">
    <source>
        <dbReference type="SAM" id="MobiDB-lite"/>
    </source>
</evidence>
<accession>Q7XI06</accession>
<dbReference type="AlphaFoldDB" id="Q7XI06"/>
<reference evidence="3" key="1">
    <citation type="journal article" date="2005" name="Nature">
        <title>The map-based sequence of the rice genome.</title>
        <authorList>
            <consortium name="International rice genome sequencing project (IRGSP)"/>
            <person name="Matsumoto T."/>
            <person name="Wu J."/>
            <person name="Kanamori H."/>
            <person name="Katayose Y."/>
            <person name="Fujisawa M."/>
            <person name="Namiki N."/>
            <person name="Mizuno H."/>
            <person name="Yamamoto K."/>
            <person name="Antonio B.A."/>
            <person name="Baba T."/>
            <person name="Sakata K."/>
            <person name="Nagamura Y."/>
            <person name="Aoki H."/>
            <person name="Arikawa K."/>
            <person name="Arita K."/>
            <person name="Bito T."/>
            <person name="Chiden Y."/>
            <person name="Fujitsuka N."/>
            <person name="Fukunaka R."/>
            <person name="Hamada M."/>
            <person name="Harada C."/>
            <person name="Hayashi A."/>
            <person name="Hijishita S."/>
            <person name="Honda M."/>
            <person name="Hosokawa S."/>
            <person name="Ichikawa Y."/>
            <person name="Idonuma A."/>
            <person name="Iijima M."/>
            <person name="Ikeda M."/>
            <person name="Ikeno M."/>
            <person name="Ito K."/>
            <person name="Ito S."/>
            <person name="Ito T."/>
            <person name="Ito Y."/>
            <person name="Ito Y."/>
            <person name="Iwabuchi A."/>
            <person name="Kamiya K."/>
            <person name="Karasawa W."/>
            <person name="Kurita K."/>
            <person name="Katagiri S."/>
            <person name="Kikuta A."/>
            <person name="Kobayashi H."/>
            <person name="Kobayashi N."/>
            <person name="Machita K."/>
            <person name="Maehara T."/>
            <person name="Masukawa M."/>
            <person name="Mizubayashi T."/>
            <person name="Mukai Y."/>
            <person name="Nagasaki H."/>
            <person name="Nagata Y."/>
            <person name="Naito S."/>
            <person name="Nakashima M."/>
            <person name="Nakama Y."/>
            <person name="Nakamichi Y."/>
            <person name="Nakamura M."/>
            <person name="Meguro A."/>
            <person name="Negishi M."/>
            <person name="Ohta I."/>
            <person name="Ohta T."/>
            <person name="Okamoto M."/>
            <person name="Ono N."/>
            <person name="Saji S."/>
            <person name="Sakaguchi M."/>
            <person name="Sakai K."/>
            <person name="Shibata M."/>
            <person name="Shimokawa T."/>
            <person name="Song J."/>
            <person name="Takazaki Y."/>
            <person name="Terasawa K."/>
            <person name="Tsugane M."/>
            <person name="Tsuji K."/>
            <person name="Ueda S."/>
            <person name="Waki K."/>
            <person name="Yamagata H."/>
            <person name="Yamamoto M."/>
            <person name="Yamamoto S."/>
            <person name="Yamane H."/>
            <person name="Yoshiki S."/>
            <person name="Yoshihara R."/>
            <person name="Yukawa K."/>
            <person name="Zhong H."/>
            <person name="Yano M."/>
            <person name="Yuan Q."/>
            <person name="Ouyang S."/>
            <person name="Liu J."/>
            <person name="Jones K.M."/>
            <person name="Gansberger K."/>
            <person name="Moffat K."/>
            <person name="Hill J."/>
            <person name="Bera J."/>
            <person name="Fadrosh D."/>
            <person name="Jin S."/>
            <person name="Johri S."/>
            <person name="Kim M."/>
            <person name="Overton L."/>
            <person name="Reardon M."/>
            <person name="Tsitrin T."/>
            <person name="Vuong H."/>
            <person name="Weaver B."/>
            <person name="Ciecko A."/>
            <person name="Tallon L."/>
            <person name="Jackson J."/>
            <person name="Pai G."/>
            <person name="Aken S.V."/>
            <person name="Utterback T."/>
            <person name="Reidmuller S."/>
            <person name="Feldblyum T."/>
            <person name="Hsiao J."/>
            <person name="Zismann V."/>
            <person name="Iobst S."/>
            <person name="de Vazeille A.R."/>
            <person name="Buell C.R."/>
            <person name="Ying K."/>
            <person name="Li Y."/>
            <person name="Lu T."/>
            <person name="Huang Y."/>
            <person name="Zhao Q."/>
            <person name="Feng Q."/>
            <person name="Zhang L."/>
            <person name="Zhu J."/>
            <person name="Weng Q."/>
            <person name="Mu J."/>
            <person name="Lu Y."/>
            <person name="Fan D."/>
            <person name="Liu Y."/>
            <person name="Guan J."/>
            <person name="Zhang Y."/>
            <person name="Yu S."/>
            <person name="Liu X."/>
            <person name="Zhang Y."/>
            <person name="Hong G."/>
            <person name="Han B."/>
            <person name="Choisne N."/>
            <person name="Demange N."/>
            <person name="Orjeda G."/>
            <person name="Samain S."/>
            <person name="Cattolico L."/>
            <person name="Pelletier E."/>
            <person name="Couloux A."/>
            <person name="Segurens B."/>
            <person name="Wincker P."/>
            <person name="D'Hont A."/>
            <person name="Scarpelli C."/>
            <person name="Weissenbach J."/>
            <person name="Salanoubat M."/>
            <person name="Quetier F."/>
            <person name="Yu Y."/>
            <person name="Kim H.R."/>
            <person name="Rambo T."/>
            <person name="Currie J."/>
            <person name="Collura K."/>
            <person name="Luo M."/>
            <person name="Yang T."/>
            <person name="Ammiraju J.S.S."/>
            <person name="Engler F."/>
            <person name="Soderlund C."/>
            <person name="Wing R.A."/>
            <person name="Palmer L.E."/>
            <person name="de la Bastide M."/>
            <person name="Spiegel L."/>
            <person name="Nascimento L."/>
            <person name="Zutavern T."/>
            <person name="O'Shaughnessy A."/>
            <person name="Dike S."/>
            <person name="Dedhia N."/>
            <person name="Preston R."/>
            <person name="Balija V."/>
            <person name="McCombie W.R."/>
            <person name="Chow T."/>
            <person name="Chen H."/>
            <person name="Chung M."/>
            <person name="Chen C."/>
            <person name="Shaw J."/>
            <person name="Wu H."/>
            <person name="Hsiao K."/>
            <person name="Chao Y."/>
            <person name="Chu M."/>
            <person name="Cheng C."/>
            <person name="Hour A."/>
            <person name="Lee P."/>
            <person name="Lin S."/>
            <person name="Lin Y."/>
            <person name="Liou J."/>
            <person name="Liu S."/>
            <person name="Hsing Y."/>
            <person name="Raghuvanshi S."/>
            <person name="Mohanty A."/>
            <person name="Bharti A.K."/>
            <person name="Gaur A."/>
            <person name="Gupta V."/>
            <person name="Kumar D."/>
            <person name="Ravi V."/>
            <person name="Vij S."/>
            <person name="Kapur A."/>
            <person name="Khurana P."/>
            <person name="Khurana P."/>
            <person name="Khurana J.P."/>
            <person name="Tyagi A.K."/>
            <person name="Gaikwad K."/>
            <person name="Singh A."/>
            <person name="Dalal V."/>
            <person name="Srivastava S."/>
            <person name="Dixit A."/>
            <person name="Pal A.K."/>
            <person name="Ghazi I.A."/>
            <person name="Yadav M."/>
            <person name="Pandit A."/>
            <person name="Bhargava A."/>
            <person name="Sureshbabu K."/>
            <person name="Batra K."/>
            <person name="Sharma T.R."/>
            <person name="Mohapatra T."/>
            <person name="Singh N.K."/>
            <person name="Messing J."/>
            <person name="Nelson A.B."/>
            <person name="Fuks G."/>
            <person name="Kavchok S."/>
            <person name="Keizer G."/>
            <person name="Linton E."/>
            <person name="Llaca V."/>
            <person name="Song R."/>
            <person name="Tanyolac B."/>
            <person name="Young S."/>
            <person name="Ho-Il K."/>
            <person name="Hahn J.H."/>
            <person name="Sangsakoo G."/>
            <person name="Vanavichit A."/>
            <person name="de Mattos Luiz.A.T."/>
            <person name="Zimmer P.D."/>
            <person name="Malone G."/>
            <person name="Dellagostin O."/>
            <person name="de Oliveira A.C."/>
            <person name="Bevan M."/>
            <person name="Bancroft I."/>
            <person name="Minx P."/>
            <person name="Cordum H."/>
            <person name="Wilson R."/>
            <person name="Cheng Z."/>
            <person name="Jin W."/>
            <person name="Jiang J."/>
            <person name="Leong S.A."/>
            <person name="Iwama H."/>
            <person name="Gojobori T."/>
            <person name="Itoh T."/>
            <person name="Niimura Y."/>
            <person name="Fujii Y."/>
            <person name="Habara T."/>
            <person name="Sakai H."/>
            <person name="Sato Y."/>
            <person name="Wilson G."/>
            <person name="Kumar K."/>
            <person name="McCouch S."/>
            <person name="Juretic N."/>
            <person name="Hoen D."/>
            <person name="Wright S."/>
            <person name="Bruskiewich R."/>
            <person name="Bureau T."/>
            <person name="Miyao A."/>
            <person name="Hirochika H."/>
            <person name="Nishikawa T."/>
            <person name="Kadowaki K."/>
            <person name="Sugiura M."/>
            <person name="Burr B."/>
            <person name="Sasaki T."/>
        </authorList>
    </citation>
    <scope>NUCLEOTIDE SEQUENCE [LARGE SCALE GENOMIC DNA]</scope>
    <source>
        <strain evidence="3">cv. Nipponbare</strain>
    </source>
</reference>
<organism evidence="2 3">
    <name type="scientific">Oryza sativa subsp. japonica</name>
    <name type="common">Rice</name>
    <dbReference type="NCBI Taxonomy" id="39947"/>
    <lineage>
        <taxon>Eukaryota</taxon>
        <taxon>Viridiplantae</taxon>
        <taxon>Streptophyta</taxon>
        <taxon>Embryophyta</taxon>
        <taxon>Tracheophyta</taxon>
        <taxon>Spermatophyta</taxon>
        <taxon>Magnoliopsida</taxon>
        <taxon>Liliopsida</taxon>
        <taxon>Poales</taxon>
        <taxon>Poaceae</taxon>
        <taxon>BOP clade</taxon>
        <taxon>Oryzoideae</taxon>
        <taxon>Oryzeae</taxon>
        <taxon>Oryzinae</taxon>
        <taxon>Oryza</taxon>
        <taxon>Oryza sativa</taxon>
    </lineage>
</organism>